<keyword evidence="3" id="KW-0325">Glycoprotein</keyword>
<dbReference type="PANTHER" id="PTHR36220">
    <property type="entry name" value="UNNAMED PRODUCT"/>
    <property type="match status" value="1"/>
</dbReference>
<dbReference type="STRING" id="502025.Hoch_6514"/>
<evidence type="ECO:0000256" key="1">
    <source>
        <dbReference type="ARBA" id="ARBA00022729"/>
    </source>
</evidence>
<evidence type="ECO:0000313" key="4">
    <source>
        <dbReference type="EMBL" id="ACY18983.1"/>
    </source>
</evidence>
<keyword evidence="2" id="KW-0677">Repeat</keyword>
<dbReference type="AlphaFoldDB" id="D0LQH4"/>
<evidence type="ECO:0000313" key="5">
    <source>
        <dbReference type="Proteomes" id="UP000001880"/>
    </source>
</evidence>
<protein>
    <submittedName>
        <fullName evidence="4">Uncharacterized protein</fullName>
    </submittedName>
</protein>
<gene>
    <name evidence="4" type="ordered locus">Hoch_6514</name>
</gene>
<dbReference type="RefSeq" id="WP_012831575.1">
    <property type="nucleotide sequence ID" value="NC_013440.1"/>
</dbReference>
<dbReference type="InterPro" id="IPR013517">
    <property type="entry name" value="FG-GAP"/>
</dbReference>
<dbReference type="EMBL" id="CP001804">
    <property type="protein sequence ID" value="ACY18983.1"/>
    <property type="molecule type" value="Genomic_DNA"/>
</dbReference>
<dbReference type="PROSITE" id="PS51257">
    <property type="entry name" value="PROKAR_LIPOPROTEIN"/>
    <property type="match status" value="1"/>
</dbReference>
<name>D0LQH4_HALO1</name>
<dbReference type="InterPro" id="IPR028994">
    <property type="entry name" value="Integrin_alpha_N"/>
</dbReference>
<dbReference type="PANTHER" id="PTHR36220:SF1">
    <property type="entry name" value="GAMMA TUBULIN COMPLEX COMPONENT C-TERMINAL DOMAIN-CONTAINING PROTEIN"/>
    <property type="match status" value="1"/>
</dbReference>
<dbReference type="KEGG" id="hoh:Hoch_6514"/>
<sequence length="651" mass="67776">MNRFRPSVLVSASALLAACQLTPPPPEVSTRSHALVAQEALVHPADISGGDSFGRGFAVDGDYLIAGSYGANAAGSSTGKADAFRWDGSAWVEEDLTLPATVADYHYFGAAISIDGEEAAIASAGSTLTRIEGSVYLYAREDGVWTDGVRIQSPATVDGGYFGYDVKLSGDELFIAAPNEGGNDEGVVYLYERDPVSGAWHHVGQIMSPNPSVNEGFGSSIAFDGDVLVVGATGHDIGDAIDTGMVYVFRRGAEGWQFETALPPLSPAPSLRLGKLSSLAVEGDLIAVGNYEENTYFDNNGAVHLYAYDGTTWNLDTTLWAADPAHIASLGWSLALRGDRLVAGAMNADGVSRRSGAVYVFERDASGAWTQRDKVFPSASYGYDRVGSYVGMRGAQILASAPSSDIYGTWTGAVYAFDLAECPSADELGAGEFCTPECPCAHGEGDCDDPEDCLSGLCLRDAGLQFGYDDPDLDVCSDVCPTTGVGAGNYCTPECPCAHGEGDCDSDEDCAGGRCLQNVGLDFGYDDPGLDVCSTECPEPGQVGVGEFCTPECPCEHGEGDCDSDEDCVSGLCLRDAGPAFGYDDSEIDVCSNICPTLGVGSLDYCSPACPCDAGEGDCDGDADCAPGLSCTDNVGPSYGFPAEVDVCESA</sequence>
<reference evidence="4 5" key="1">
    <citation type="journal article" date="2010" name="Stand. Genomic Sci.">
        <title>Complete genome sequence of Haliangium ochraceum type strain (SMP-2).</title>
        <authorList>
            <consortium name="US DOE Joint Genome Institute (JGI-PGF)"/>
            <person name="Ivanova N."/>
            <person name="Daum C."/>
            <person name="Lang E."/>
            <person name="Abt B."/>
            <person name="Kopitz M."/>
            <person name="Saunders E."/>
            <person name="Lapidus A."/>
            <person name="Lucas S."/>
            <person name="Glavina Del Rio T."/>
            <person name="Nolan M."/>
            <person name="Tice H."/>
            <person name="Copeland A."/>
            <person name="Cheng J.F."/>
            <person name="Chen F."/>
            <person name="Bruce D."/>
            <person name="Goodwin L."/>
            <person name="Pitluck S."/>
            <person name="Mavromatis K."/>
            <person name="Pati A."/>
            <person name="Mikhailova N."/>
            <person name="Chen A."/>
            <person name="Palaniappan K."/>
            <person name="Land M."/>
            <person name="Hauser L."/>
            <person name="Chang Y.J."/>
            <person name="Jeffries C.D."/>
            <person name="Detter J.C."/>
            <person name="Brettin T."/>
            <person name="Rohde M."/>
            <person name="Goker M."/>
            <person name="Bristow J."/>
            <person name="Markowitz V."/>
            <person name="Eisen J.A."/>
            <person name="Hugenholtz P."/>
            <person name="Kyrpides N.C."/>
            <person name="Klenk H.P."/>
        </authorList>
    </citation>
    <scope>NUCLEOTIDE SEQUENCE [LARGE SCALE GENOMIC DNA]</scope>
    <source>
        <strain evidence="5">DSM 14365 / CIP 107738 / JCM 11303 / AJ 13395 / SMP-2</strain>
    </source>
</reference>
<dbReference type="HOGENOM" id="CLU_420794_0_0_7"/>
<proteinExistence type="predicted"/>
<dbReference type="InterPro" id="IPR013519">
    <property type="entry name" value="Int_alpha_beta-p"/>
</dbReference>
<dbReference type="Gene3D" id="2.130.10.130">
    <property type="entry name" value="Integrin alpha, N-terminal"/>
    <property type="match status" value="2"/>
</dbReference>
<dbReference type="eggNOG" id="COG3203">
    <property type="taxonomic scope" value="Bacteria"/>
</dbReference>
<dbReference type="Pfam" id="PF14312">
    <property type="entry name" value="FG-GAP_2"/>
    <property type="match status" value="2"/>
</dbReference>
<organism evidence="4 5">
    <name type="scientific">Haliangium ochraceum (strain DSM 14365 / JCM 11303 / SMP-2)</name>
    <dbReference type="NCBI Taxonomy" id="502025"/>
    <lineage>
        <taxon>Bacteria</taxon>
        <taxon>Pseudomonadati</taxon>
        <taxon>Myxococcota</taxon>
        <taxon>Polyangia</taxon>
        <taxon>Haliangiales</taxon>
        <taxon>Kofleriaceae</taxon>
        <taxon>Haliangium</taxon>
    </lineage>
</organism>
<accession>D0LQH4</accession>
<evidence type="ECO:0000256" key="2">
    <source>
        <dbReference type="ARBA" id="ARBA00022737"/>
    </source>
</evidence>
<keyword evidence="1" id="KW-0732">Signal</keyword>
<dbReference type="SUPFAM" id="SSF50965">
    <property type="entry name" value="Galactose oxidase, central domain"/>
    <property type="match status" value="1"/>
</dbReference>
<dbReference type="eggNOG" id="COG5184">
    <property type="taxonomic scope" value="Bacteria"/>
</dbReference>
<dbReference type="InterPro" id="IPR011043">
    <property type="entry name" value="Gal_Oxase/kelch_b-propeller"/>
</dbReference>
<dbReference type="Proteomes" id="UP000001880">
    <property type="component" value="Chromosome"/>
</dbReference>
<evidence type="ECO:0000256" key="3">
    <source>
        <dbReference type="ARBA" id="ARBA00023180"/>
    </source>
</evidence>
<dbReference type="PROSITE" id="PS51470">
    <property type="entry name" value="FG_GAP"/>
    <property type="match status" value="1"/>
</dbReference>
<keyword evidence="5" id="KW-1185">Reference proteome</keyword>